<dbReference type="PANTHER" id="PTHR32116:SF0">
    <property type="entry name" value="GALACTURONOSYLTRANSFERASE 6-RELATED"/>
    <property type="match status" value="1"/>
</dbReference>
<evidence type="ECO:0000256" key="5">
    <source>
        <dbReference type="SAM" id="MobiDB-lite"/>
    </source>
</evidence>
<dbReference type="eggNOG" id="ENOG502QT8Z">
    <property type="taxonomic scope" value="Eukaryota"/>
</dbReference>
<feature type="compositionally biased region" description="Basic residues" evidence="5">
    <location>
        <begin position="119"/>
        <end position="129"/>
    </location>
</feature>
<dbReference type="STRING" id="13333.W1P0G5"/>
<gene>
    <name evidence="6" type="ORF">AMTR_s00002p00266050</name>
</gene>
<dbReference type="EMBL" id="KI394767">
    <property type="protein sequence ID" value="ERN01428.1"/>
    <property type="molecule type" value="Genomic_DNA"/>
</dbReference>
<feature type="transmembrane region" description="Helical" evidence="4">
    <location>
        <begin position="21"/>
        <end position="41"/>
    </location>
</feature>
<protein>
    <recommendedName>
        <fullName evidence="4">Hexosyltransferase</fullName>
        <ecNumber evidence="4">2.4.1.-</ecNumber>
    </recommendedName>
</protein>
<dbReference type="UniPathway" id="UPA00845"/>
<dbReference type="PANTHER" id="PTHR32116">
    <property type="entry name" value="GALACTURONOSYLTRANSFERASE 4-RELATED"/>
    <property type="match status" value="1"/>
</dbReference>
<comment type="similarity">
    <text evidence="2 4">Belongs to the glycosyltransferase 8 family.</text>
</comment>
<keyword evidence="7" id="KW-1185">Reference proteome</keyword>
<dbReference type="GO" id="GO:0045489">
    <property type="term" value="P:pectin biosynthetic process"/>
    <property type="evidence" value="ECO:0007669"/>
    <property type="project" value="UniProtKB-UniPathway"/>
</dbReference>
<keyword evidence="3 4" id="KW-0328">Glycosyltransferase</keyword>
<dbReference type="HOGENOM" id="CLU_010770_2_1_1"/>
<dbReference type="OMA" id="DSENNHD"/>
<dbReference type="GO" id="GO:0000139">
    <property type="term" value="C:Golgi membrane"/>
    <property type="evidence" value="ECO:0007669"/>
    <property type="project" value="UniProtKB-SubCell"/>
</dbReference>
<keyword evidence="4" id="KW-1133">Transmembrane helix</keyword>
<dbReference type="EC" id="2.4.1.-" evidence="4"/>
<feature type="region of interest" description="Disordered" evidence="5">
    <location>
        <begin position="101"/>
        <end position="130"/>
    </location>
</feature>
<evidence type="ECO:0000256" key="4">
    <source>
        <dbReference type="RuleBase" id="RU362027"/>
    </source>
</evidence>
<evidence type="ECO:0000313" key="7">
    <source>
        <dbReference type="Proteomes" id="UP000017836"/>
    </source>
</evidence>
<accession>W1P0G5</accession>
<dbReference type="InterPro" id="IPR029993">
    <property type="entry name" value="GAUT"/>
</dbReference>
<dbReference type="Gramene" id="ERN01428">
    <property type="protein sequence ID" value="ERN01428"/>
    <property type="gene ID" value="AMTR_s00002p00266050"/>
</dbReference>
<dbReference type="AlphaFoldDB" id="W1P0G5"/>
<keyword evidence="4" id="KW-0812">Transmembrane</keyword>
<evidence type="ECO:0000256" key="3">
    <source>
        <dbReference type="ARBA" id="ARBA00022676"/>
    </source>
</evidence>
<organism evidence="6 7">
    <name type="scientific">Amborella trichopoda</name>
    <dbReference type="NCBI Taxonomy" id="13333"/>
    <lineage>
        <taxon>Eukaryota</taxon>
        <taxon>Viridiplantae</taxon>
        <taxon>Streptophyta</taxon>
        <taxon>Embryophyta</taxon>
        <taxon>Tracheophyta</taxon>
        <taxon>Spermatophyta</taxon>
        <taxon>Magnoliopsida</taxon>
        <taxon>Amborellales</taxon>
        <taxon>Amborellaceae</taxon>
        <taxon>Amborella</taxon>
    </lineage>
</organism>
<keyword evidence="4" id="KW-0472">Membrane</keyword>
<dbReference type="InterPro" id="IPR002495">
    <property type="entry name" value="Glyco_trans_8"/>
</dbReference>
<dbReference type="OrthoDB" id="411524at2759"/>
<dbReference type="InterPro" id="IPR029044">
    <property type="entry name" value="Nucleotide-diphossugar_trans"/>
</dbReference>
<keyword evidence="4" id="KW-0333">Golgi apparatus</keyword>
<evidence type="ECO:0000256" key="2">
    <source>
        <dbReference type="ARBA" id="ARBA00006351"/>
    </source>
</evidence>
<name>W1P0G5_AMBTC</name>
<dbReference type="GO" id="GO:0047262">
    <property type="term" value="F:polygalacturonate 4-alpha-galacturonosyltransferase activity"/>
    <property type="evidence" value="ECO:0007669"/>
    <property type="project" value="InterPro"/>
</dbReference>
<dbReference type="GO" id="GO:0071555">
    <property type="term" value="P:cell wall organization"/>
    <property type="evidence" value="ECO:0007669"/>
    <property type="project" value="UniProtKB-KW"/>
</dbReference>
<comment type="subcellular location">
    <subcellularLocation>
        <location evidence="4">Golgi apparatus membrane</location>
        <topology evidence="4">Single-pass type II membrane protein</topology>
    </subcellularLocation>
</comment>
<comment type="pathway">
    <text evidence="1 4">Glycan metabolism; pectin biosynthesis.</text>
</comment>
<evidence type="ECO:0000313" key="6">
    <source>
        <dbReference type="EMBL" id="ERN01428.1"/>
    </source>
</evidence>
<evidence type="ECO:0000256" key="1">
    <source>
        <dbReference type="ARBA" id="ARBA00004877"/>
    </source>
</evidence>
<dbReference type="Proteomes" id="UP000017836">
    <property type="component" value="Unassembled WGS sequence"/>
</dbReference>
<keyword evidence="3 4" id="KW-0808">Transferase</keyword>
<proteinExistence type="inferred from homology"/>
<dbReference type="Gene3D" id="3.90.550.10">
    <property type="entry name" value="Spore Coat Polysaccharide Biosynthesis Protein SpsA, Chain A"/>
    <property type="match status" value="1"/>
</dbReference>
<dbReference type="Pfam" id="PF01501">
    <property type="entry name" value="Glyco_transf_8"/>
    <property type="match status" value="1"/>
</dbReference>
<sequence length="605" mass="68736">MPTLSKAQQNSVFKLNQPWKWQRLLLISFLFTSVFAPILFLSDKLTYFTSSSEHKEFLDDISSVVSLDHPLKRGSDSGKLNAIQQETGENVKEPRRFVFRDGEDKPPARVIGSTGSKNARSHGNHGKHQSRLEQLIPLQEVQSKHQLGEKSVRSRTHKPTEEKVLQMRDQVIRAKAYLNFAAPRSNSHLAKELRLRIRESERSLGDAIKDSDLHRSASQRMRSMEAVLTKAGRVYNDCGAMATKLRAMTHNAEEQVAAHKKQAEHLSQLAATTFPKGLHCLTMRLTTDFFELQSDKRGITDTSKLKRPDLYHYVIFSDNVLACSVVVNSTVSSSLAPEKLVIHVVTDMLNYPAMTTWFRSNPPGQAALEVLNMDELTWLDPSRGFPSNQPSDSLTPKFRNPKYINPLNHARFYIPEIFPALDKVVHLDHDVVVQRDLSLLWSMDMKGMVNGAVHECSRGGLEHTLDAFLNFSDPVVVSRLDAKACAWGFGVNMFDLREWRQRKLTNVYHEWLEMGKGRQLWKLGSLPVGLATFHGATVRLNGGLMVHGLGYDPLVSRRDIEKAAVLHYDGNMKPWLEIAMAKYRGYWTKFVPYEQPYLQQCNIHP</sequence>
<keyword evidence="4" id="KW-0961">Cell wall biogenesis/degradation</keyword>
<dbReference type="Pfam" id="PF25557">
    <property type="entry name" value="GAUT_1"/>
    <property type="match status" value="1"/>
</dbReference>
<reference evidence="7" key="1">
    <citation type="journal article" date="2013" name="Science">
        <title>The Amborella genome and the evolution of flowering plants.</title>
        <authorList>
            <consortium name="Amborella Genome Project"/>
        </authorList>
    </citation>
    <scope>NUCLEOTIDE SEQUENCE [LARGE SCALE GENOMIC DNA]</scope>
</reference>
<dbReference type="SUPFAM" id="SSF53448">
    <property type="entry name" value="Nucleotide-diphospho-sugar transferases"/>
    <property type="match status" value="1"/>
</dbReference>